<feature type="domain" description="EF-hand" evidence="2">
    <location>
        <begin position="11"/>
        <end position="46"/>
    </location>
</feature>
<gene>
    <name evidence="3" type="ORF">OSB1V03_LOCUS6381</name>
</gene>
<protein>
    <recommendedName>
        <fullName evidence="2">EF-hand domain-containing protein</fullName>
    </recommendedName>
</protein>
<dbReference type="EMBL" id="CAJPIZ010003457">
    <property type="protein sequence ID" value="CAG2106378.1"/>
    <property type="molecule type" value="Genomic_DNA"/>
</dbReference>
<feature type="domain" description="EF-hand" evidence="2">
    <location>
        <begin position="47"/>
        <end position="82"/>
    </location>
</feature>
<evidence type="ECO:0000256" key="1">
    <source>
        <dbReference type="ARBA" id="ARBA00022737"/>
    </source>
</evidence>
<accession>A0A7R9KPY8</accession>
<dbReference type="InterPro" id="IPR011992">
    <property type="entry name" value="EF-hand-dom_pair"/>
</dbReference>
<dbReference type="Gene3D" id="1.10.238.10">
    <property type="entry name" value="EF-hand"/>
    <property type="match status" value="1"/>
</dbReference>
<dbReference type="SMART" id="SM00054">
    <property type="entry name" value="EFh"/>
    <property type="match status" value="4"/>
</dbReference>
<reference evidence="3" key="1">
    <citation type="submission" date="2020-11" db="EMBL/GenBank/DDBJ databases">
        <authorList>
            <person name="Tran Van P."/>
        </authorList>
    </citation>
    <scope>NUCLEOTIDE SEQUENCE</scope>
</reference>
<sequence>MEKLAKKLKPEELAKYEEVFRVFDTSGKGAFGVKELKRVMLFYGMSANEQQLYEMVAQIDTINNGLVTFEEFLAVFLHKLSDTEKEDEMREAFRVLDTNGNGFLPVPQLKRLMTETGEKLSPEEWDQLLSQVSMDDNEDLNYEELIAILMSTQNPK</sequence>
<dbReference type="GO" id="GO:0005509">
    <property type="term" value="F:calcium ion binding"/>
    <property type="evidence" value="ECO:0007669"/>
    <property type="project" value="InterPro"/>
</dbReference>
<dbReference type="AlphaFoldDB" id="A0A7R9KPY8"/>
<organism evidence="3">
    <name type="scientific">Medioppia subpectinata</name>
    <dbReference type="NCBI Taxonomy" id="1979941"/>
    <lineage>
        <taxon>Eukaryota</taxon>
        <taxon>Metazoa</taxon>
        <taxon>Ecdysozoa</taxon>
        <taxon>Arthropoda</taxon>
        <taxon>Chelicerata</taxon>
        <taxon>Arachnida</taxon>
        <taxon>Acari</taxon>
        <taxon>Acariformes</taxon>
        <taxon>Sarcoptiformes</taxon>
        <taxon>Oribatida</taxon>
        <taxon>Brachypylina</taxon>
        <taxon>Oppioidea</taxon>
        <taxon>Oppiidae</taxon>
        <taxon>Medioppia</taxon>
    </lineage>
</organism>
<dbReference type="PANTHER" id="PTHR23048:SF0">
    <property type="entry name" value="CALMODULIN LIKE 3"/>
    <property type="match status" value="1"/>
</dbReference>
<keyword evidence="4" id="KW-1185">Reference proteome</keyword>
<evidence type="ECO:0000259" key="2">
    <source>
        <dbReference type="PROSITE" id="PS50222"/>
    </source>
</evidence>
<dbReference type="SUPFAM" id="SSF47473">
    <property type="entry name" value="EF-hand"/>
    <property type="match status" value="1"/>
</dbReference>
<dbReference type="PROSITE" id="PS50222">
    <property type="entry name" value="EF_HAND_2"/>
    <property type="match status" value="3"/>
</dbReference>
<dbReference type="PANTHER" id="PTHR23048">
    <property type="entry name" value="MYOSIN LIGHT CHAIN 1, 3"/>
    <property type="match status" value="1"/>
</dbReference>
<dbReference type="InterPro" id="IPR050230">
    <property type="entry name" value="CALM/Myosin/TropC-like"/>
</dbReference>
<dbReference type="GO" id="GO:0016460">
    <property type="term" value="C:myosin II complex"/>
    <property type="evidence" value="ECO:0007669"/>
    <property type="project" value="TreeGrafter"/>
</dbReference>
<dbReference type="OrthoDB" id="26525at2759"/>
<evidence type="ECO:0000313" key="3">
    <source>
        <dbReference type="EMBL" id="CAD7625948.1"/>
    </source>
</evidence>
<dbReference type="Pfam" id="PF13499">
    <property type="entry name" value="EF-hand_7"/>
    <property type="match status" value="2"/>
</dbReference>
<name>A0A7R9KPY8_9ACAR</name>
<keyword evidence="1" id="KW-0677">Repeat</keyword>
<dbReference type="InterPro" id="IPR002048">
    <property type="entry name" value="EF_hand_dom"/>
</dbReference>
<dbReference type="EMBL" id="OC858032">
    <property type="protein sequence ID" value="CAD7625948.1"/>
    <property type="molecule type" value="Genomic_DNA"/>
</dbReference>
<proteinExistence type="predicted"/>
<evidence type="ECO:0000313" key="4">
    <source>
        <dbReference type="Proteomes" id="UP000759131"/>
    </source>
</evidence>
<dbReference type="Proteomes" id="UP000759131">
    <property type="component" value="Unassembled WGS sequence"/>
</dbReference>
<dbReference type="FunFam" id="1.10.238.10:FF:000001">
    <property type="entry name" value="Calmodulin 1"/>
    <property type="match status" value="1"/>
</dbReference>
<feature type="domain" description="EF-hand" evidence="2">
    <location>
        <begin position="84"/>
        <end position="119"/>
    </location>
</feature>